<protein>
    <submittedName>
        <fullName evidence="2">Uncharacterized protein</fullName>
    </submittedName>
</protein>
<feature type="compositionally biased region" description="Basic residues" evidence="1">
    <location>
        <begin position="121"/>
        <end position="132"/>
    </location>
</feature>
<organism evidence="2 3">
    <name type="scientific">Candidatus Kutchimonas denitrificans</name>
    <dbReference type="NCBI Taxonomy" id="3056748"/>
    <lineage>
        <taxon>Bacteria</taxon>
        <taxon>Pseudomonadati</taxon>
        <taxon>Gemmatimonadota</taxon>
        <taxon>Gemmatimonadia</taxon>
        <taxon>Candidatus Palauibacterales</taxon>
        <taxon>Candidatus Palauibacteraceae</taxon>
        <taxon>Candidatus Kutchimonas</taxon>
    </lineage>
</organism>
<feature type="region of interest" description="Disordered" evidence="1">
    <location>
        <begin position="103"/>
        <end position="132"/>
    </location>
</feature>
<proteinExistence type="predicted"/>
<sequence>MTSVRVSVMSDEPVFPVGATLDDGRIRITERIIGERWRGRYRAEAGGGKRFIVTTGGRQKGDLAQVRRDLAMNAPGVAALEHIGGLAGDDPHAHEFHGLVEVEPDGHPSSELELPLPPRVARPRKRWNQTLA</sequence>
<evidence type="ECO:0000313" key="3">
    <source>
        <dbReference type="Proteomes" id="UP000702544"/>
    </source>
</evidence>
<comment type="caution">
    <text evidence="2">The sequence shown here is derived from an EMBL/GenBank/DDBJ whole genome shotgun (WGS) entry which is preliminary data.</text>
</comment>
<gene>
    <name evidence="2" type="ORF">GWO12_03175</name>
</gene>
<dbReference type="EMBL" id="JAACAK010000023">
    <property type="protein sequence ID" value="NIR74102.1"/>
    <property type="molecule type" value="Genomic_DNA"/>
</dbReference>
<reference evidence="2 3" key="1">
    <citation type="submission" date="2020-01" db="EMBL/GenBank/DDBJ databases">
        <title>Genomes assembled from Gulf of Kutch pelagic sediment metagenomes.</title>
        <authorList>
            <person name="Chandrashekar M."/>
            <person name="Mahajan M.S."/>
            <person name="Dave K.J."/>
            <person name="Vatsa P."/>
            <person name="Nathani N.M."/>
        </authorList>
    </citation>
    <scope>NUCLEOTIDE SEQUENCE [LARGE SCALE GENOMIC DNA]</scope>
    <source>
        <strain evidence="2">KS3-K002</strain>
    </source>
</reference>
<accession>A0AAE5CA30</accession>
<name>A0AAE5CA30_9BACT</name>
<dbReference type="AlphaFoldDB" id="A0AAE5CA30"/>
<evidence type="ECO:0000256" key="1">
    <source>
        <dbReference type="SAM" id="MobiDB-lite"/>
    </source>
</evidence>
<evidence type="ECO:0000313" key="2">
    <source>
        <dbReference type="EMBL" id="NIR74102.1"/>
    </source>
</evidence>
<dbReference type="Proteomes" id="UP000702544">
    <property type="component" value="Unassembled WGS sequence"/>
</dbReference>